<name>A0A6L2JBF9_TANCI</name>
<dbReference type="AlphaFoldDB" id="A0A6L2JBF9"/>
<evidence type="ECO:0000313" key="2">
    <source>
        <dbReference type="EMBL" id="GEU34211.1"/>
    </source>
</evidence>
<dbReference type="EMBL" id="BKCJ010000551">
    <property type="protein sequence ID" value="GEU34211.1"/>
    <property type="molecule type" value="Genomic_DNA"/>
</dbReference>
<dbReference type="InterPro" id="IPR026960">
    <property type="entry name" value="RVT-Znf"/>
</dbReference>
<proteinExistence type="predicted"/>
<protein>
    <submittedName>
        <fullName evidence="2">RNA-directed DNA polymerase, eukaryota, reverse transcriptase zinc-binding domain protein</fullName>
    </submittedName>
</protein>
<keyword evidence="2" id="KW-0695">RNA-directed DNA polymerase</keyword>
<organism evidence="2">
    <name type="scientific">Tanacetum cinerariifolium</name>
    <name type="common">Dalmatian daisy</name>
    <name type="synonym">Chrysanthemum cinerariifolium</name>
    <dbReference type="NCBI Taxonomy" id="118510"/>
    <lineage>
        <taxon>Eukaryota</taxon>
        <taxon>Viridiplantae</taxon>
        <taxon>Streptophyta</taxon>
        <taxon>Embryophyta</taxon>
        <taxon>Tracheophyta</taxon>
        <taxon>Spermatophyta</taxon>
        <taxon>Magnoliopsida</taxon>
        <taxon>eudicotyledons</taxon>
        <taxon>Gunneridae</taxon>
        <taxon>Pentapetalae</taxon>
        <taxon>asterids</taxon>
        <taxon>campanulids</taxon>
        <taxon>Asterales</taxon>
        <taxon>Asteraceae</taxon>
        <taxon>Asteroideae</taxon>
        <taxon>Anthemideae</taxon>
        <taxon>Anthemidinae</taxon>
        <taxon>Tanacetum</taxon>
    </lineage>
</organism>
<keyword evidence="2" id="KW-0548">Nucleotidyltransferase</keyword>
<dbReference type="PANTHER" id="PTHR33116:SF79">
    <property type="entry name" value="REVERSE TRANSCRIPTASE DOMAIN, ZINC FINGER, CCHC-TYPE-RELATED"/>
    <property type="match status" value="1"/>
</dbReference>
<gene>
    <name evidence="2" type="ORF">Tci_006189</name>
</gene>
<keyword evidence="2" id="KW-0808">Transferase</keyword>
<dbReference type="Pfam" id="PF13966">
    <property type="entry name" value="zf-RVT"/>
    <property type="match status" value="1"/>
</dbReference>
<reference evidence="2" key="1">
    <citation type="journal article" date="2019" name="Sci. Rep.">
        <title>Draft genome of Tanacetum cinerariifolium, the natural source of mosquito coil.</title>
        <authorList>
            <person name="Yamashiro T."/>
            <person name="Shiraishi A."/>
            <person name="Satake H."/>
            <person name="Nakayama K."/>
        </authorList>
    </citation>
    <scope>NUCLEOTIDE SEQUENCE</scope>
</reference>
<comment type="caution">
    <text evidence="2">The sequence shown here is derived from an EMBL/GenBank/DDBJ whole genome shotgun (WGS) entry which is preliminary data.</text>
</comment>
<accession>A0A6L2JBF9</accession>
<evidence type="ECO:0000259" key="1">
    <source>
        <dbReference type="Pfam" id="PF13966"/>
    </source>
</evidence>
<sequence length="379" mass="42476">MFLAVSFHPVGVLGIAKWAKVGELVISQMGVQVWCRDVAGCGVVLAGNGLEGMYSAVCLNVHMGGSVDNKKLAWVAWKQVCSSKDCGGLGMGSLLASNLAMLTKWWWRFKSESNSLSHQVFTSIFDSHGRLETNILTPILYSHVSPWKEIYGLNKDLSKVNINLDSVFKRKTGDGSVFKFWHDCWFRTSNFMTLFPRMDALETHKECLISERCVSGGLIDLSSHGHLTCSLNSLNTFTVSSMRFAIDSSILVSTIDIVKWNKTLPIKINIHSWRLRKDRLPTRSNLDARGIDLDSLRCPVCNDGIESTPHLFVWCTVAAEIWCMIKDWWGWFAPQMTLMAFFLGTNRRNSTQRKNCASMSLSTPPHGSFGAFEIEFALT</sequence>
<feature type="domain" description="Reverse transcriptase zinc-binding" evidence="1">
    <location>
        <begin position="258"/>
        <end position="322"/>
    </location>
</feature>
<dbReference type="GO" id="GO:0003964">
    <property type="term" value="F:RNA-directed DNA polymerase activity"/>
    <property type="evidence" value="ECO:0007669"/>
    <property type="project" value="UniProtKB-KW"/>
</dbReference>
<dbReference type="PANTHER" id="PTHR33116">
    <property type="entry name" value="REVERSE TRANSCRIPTASE ZINC-BINDING DOMAIN-CONTAINING PROTEIN-RELATED-RELATED"/>
    <property type="match status" value="1"/>
</dbReference>